<feature type="domain" description="F-box" evidence="2">
    <location>
        <begin position="69"/>
        <end position="110"/>
    </location>
</feature>
<dbReference type="OMA" id="REPIMAF"/>
<feature type="compositionally biased region" description="Polar residues" evidence="1">
    <location>
        <begin position="436"/>
        <end position="447"/>
    </location>
</feature>
<evidence type="ECO:0000313" key="4">
    <source>
        <dbReference type="Proteomes" id="UP000026962"/>
    </source>
</evidence>
<evidence type="ECO:0000259" key="2">
    <source>
        <dbReference type="SMART" id="SM00256"/>
    </source>
</evidence>
<dbReference type="SMART" id="SM00256">
    <property type="entry name" value="FBOX"/>
    <property type="match status" value="3"/>
</dbReference>
<reference evidence="3" key="1">
    <citation type="submission" date="2015-04" db="UniProtKB">
        <authorList>
            <consortium name="EnsemblPlants"/>
        </authorList>
    </citation>
    <scope>IDENTIFICATION</scope>
</reference>
<dbReference type="InterPro" id="IPR005174">
    <property type="entry name" value="KIB1-4_b-propeller"/>
</dbReference>
<dbReference type="EnsemblPlants" id="OPUNC05G21520.1">
    <property type="protein sequence ID" value="OPUNC05G21520.1"/>
    <property type="gene ID" value="OPUNC05G21520"/>
</dbReference>
<dbReference type="HOGENOM" id="CLU_241278_0_0_1"/>
<dbReference type="Pfam" id="PF03478">
    <property type="entry name" value="Beta-prop_KIB1-4"/>
    <property type="match status" value="2"/>
</dbReference>
<feature type="region of interest" description="Disordered" evidence="1">
    <location>
        <begin position="860"/>
        <end position="892"/>
    </location>
</feature>
<feature type="region of interest" description="Disordered" evidence="1">
    <location>
        <begin position="435"/>
        <end position="468"/>
    </location>
</feature>
<feature type="compositionally biased region" description="Basic and acidic residues" evidence="1">
    <location>
        <begin position="448"/>
        <end position="458"/>
    </location>
</feature>
<feature type="domain" description="F-box" evidence="2">
    <location>
        <begin position="898"/>
        <end position="939"/>
    </location>
</feature>
<dbReference type="Gramene" id="OPUNC05G21520.1">
    <property type="protein sequence ID" value="OPUNC05G21520.1"/>
    <property type="gene ID" value="OPUNC05G21520"/>
</dbReference>
<dbReference type="eggNOG" id="ENOG502R462">
    <property type="taxonomic scope" value="Eukaryota"/>
</dbReference>
<dbReference type="InterPro" id="IPR001810">
    <property type="entry name" value="F-box_dom"/>
</dbReference>
<dbReference type="PANTHER" id="PTHR33110">
    <property type="entry name" value="F-BOX/KELCH-REPEAT PROTEIN-RELATED"/>
    <property type="match status" value="1"/>
</dbReference>
<evidence type="ECO:0000256" key="1">
    <source>
        <dbReference type="SAM" id="MobiDB-lite"/>
    </source>
</evidence>
<dbReference type="Pfam" id="PF00646">
    <property type="entry name" value="F-box"/>
    <property type="match status" value="1"/>
</dbReference>
<dbReference type="Proteomes" id="UP000026962">
    <property type="component" value="Chromosome 5"/>
</dbReference>
<organism evidence="3">
    <name type="scientific">Oryza punctata</name>
    <name type="common">Red rice</name>
    <dbReference type="NCBI Taxonomy" id="4537"/>
    <lineage>
        <taxon>Eukaryota</taxon>
        <taxon>Viridiplantae</taxon>
        <taxon>Streptophyta</taxon>
        <taxon>Embryophyta</taxon>
        <taxon>Tracheophyta</taxon>
        <taxon>Spermatophyta</taxon>
        <taxon>Magnoliopsida</taxon>
        <taxon>Liliopsida</taxon>
        <taxon>Poales</taxon>
        <taxon>Poaceae</taxon>
        <taxon>BOP clade</taxon>
        <taxon>Oryzoideae</taxon>
        <taxon>Oryzeae</taxon>
        <taxon>Oryzinae</taxon>
        <taxon>Oryza</taxon>
    </lineage>
</organism>
<accession>A0A0E0L531</accession>
<dbReference type="PANTHER" id="PTHR33110:SF135">
    <property type="entry name" value="OS05G0539300 PROTEIN"/>
    <property type="match status" value="1"/>
</dbReference>
<proteinExistence type="predicted"/>
<protein>
    <recommendedName>
        <fullName evidence="2">F-box domain-containing protein</fullName>
    </recommendedName>
</protein>
<evidence type="ECO:0000313" key="3">
    <source>
        <dbReference type="EnsemblPlants" id="OPUNC05G21520.1"/>
    </source>
</evidence>
<sequence length="1642" mass="186765">MEGVYFLDDRSFRDPIFHDPYERPIFHRTHRCSDNGKWLEARFIRLDRCLPERGPSKYSPPSRRPWPHLSDDLLYEIVRRIACEVDRLHMSRVCRSWRVALTKIRPPAPAQPPPLPWLLLPEDGEHGLTFSCVLSGWRRTHPFFLPRAARRARYFGSYDGAWLFLAVDGQGPRGQDHVLVNLNNFEYIDLPNAIFHFDWLDPENVDIVAATLSRPPTEQGCIVAGIINSFLSLHQIAFWHMGDRVFSEAEQTVWLSPLEQVEDLLYLDENFLFLTKEEHIRVCPEPTIFHESPERILWRFQPRRRRRRDDDEEEEQVLARYLVESRGSLLMVIRLASGHRQKNLPTSAFRVFQKEVLNNGEEEEEDAFQFHEYYWSELDKLEGRMLFVGRGSSRSYEADDRYPGMEEGVYFLDDRSFAEAATGDAPKLPYHCSDNGKWSKSPSQSQGHADRCFQERGQSRSKYSPPVRSEIGCNARKFGLTHGPVKGNGPEIGPGGKVAHYGKGFALHSTGYHVSKPDIYTSLRRPWAYLSDDLLDEIVRRIPCEVDRLRMSSVCRSWRVALTKAKPPAPAQPPTLPWLLLPEPEDGEHGLTFSCILSGWRRTHPFFLPHAACRARYFGSYDGVWLFLAIDGLQGEQAQDHVLVNLNNFQYLDLPNAIRKAQDLEKLAIVAATVSCLPTEQGCIVAGIIELPLAPLPPSRVLAHGRLRCLTGFCGGVATGGSGGSPILQGKGRRWNFPSAHPRGKHLCVCASSRGAIGQPVLARYLVESRREILMVVRFGSALQHEREESSEFRVFEHKKGKFGVNLWNSMSELDGRMLFIVRGAEEGAYFLDDRSFHDPIFPDPIMGFDGDAPKEPYRCSDNGKCSRPPSQVERCFPERGQSRSKYSPPPRRRWAAADEDVLYEVVLRIPCEIDRRNMSRVCNSWRVALAKLKTLAPPPPLPWLALPESDDGLPTTVSCVLSGCRTHAFSVLQDAHRAPRYFGSYDGGWLFLAVGGQAQRQALLNIKINGVQTLDLPNLARVNEVYPGEVNPNRDREMAIVAATLSCQPTEQGCIVAGIIESSPYLVPDGHVVRSIAFWRMGDQVVLPVIWALWALEEENPLMRLEEAEDLLFHNGAFHFLTRVEDVLACEEPPVFYRDAVSLVPVNMFFLPRVHDENETVLARYLVESGKKLLMVVRLASGRGQRTTSAFRVFQKKKFDTGEEDEPSQNRSVHFEYYWSELDELDGRMLFVGRGCSRSYEAGDRYPGMEEGVYFLDDPSIHHMIIGDAPKLPYLCSDNGKWSKSPTDPQGQVERCFPERGPSIHSPPSRRSWAAALDDVLYEVAPPHPVRDRSPPHESRLPLLARGAREGQAPGRRYFGSYDGAWVFLADDGQGNQTQEYPRRVAQDPCPRQPLIPSTSPSGSASKQFYPALQHWDCKRAIVAATLFCKPTEQGSIVAGFLEYFPTTVMGRGMIREADWFRHVLPRISRGTRPGMFFQPRVHDENDTVLACYVVESGENLLMVLRLTSGRQHLPTSVFRVFQKKKFNNGEEDEPLNNGVFQFQYYWSELDKLEGRMLSYEAGDRYPGMEEDVYFLDDRSFREPIMAFDDDADELPYRCSVNGKWSKSPTPQLDRCFPARDPLIDSPPMICNKWVDVHSSY</sequence>
<feature type="domain" description="F-box" evidence="2">
    <location>
        <begin position="530"/>
        <end position="571"/>
    </location>
</feature>
<name>A0A0E0L531_ORYPU</name>
<reference evidence="3" key="2">
    <citation type="submission" date="2018-05" db="EMBL/GenBank/DDBJ databases">
        <title>OpunRS2 (Oryza punctata Reference Sequence Version 2).</title>
        <authorList>
            <person name="Zhang J."/>
            <person name="Kudrna D."/>
            <person name="Lee S."/>
            <person name="Talag J."/>
            <person name="Welchert J."/>
            <person name="Wing R.A."/>
        </authorList>
    </citation>
    <scope>NUCLEOTIDE SEQUENCE [LARGE SCALE GENOMIC DNA]</scope>
</reference>
<dbReference type="STRING" id="4537.A0A0E0L531"/>
<dbReference type="Gene3D" id="1.20.1280.50">
    <property type="match status" value="2"/>
</dbReference>
<keyword evidence="4" id="KW-1185">Reference proteome</keyword>